<dbReference type="AlphaFoldDB" id="A0A5B7C6K9"/>
<feature type="domain" description="Reverse transcriptase zinc-binding" evidence="1">
    <location>
        <begin position="467"/>
        <end position="539"/>
    </location>
</feature>
<accession>A0A5B7C6K9</accession>
<dbReference type="EMBL" id="GHES01045382">
    <property type="protein sequence ID" value="MPA75941.1"/>
    <property type="molecule type" value="Transcribed_RNA"/>
</dbReference>
<proteinExistence type="predicted"/>
<protein>
    <recommendedName>
        <fullName evidence="1">Reverse transcriptase zinc-binding domain-containing protein</fullName>
    </recommendedName>
</protein>
<dbReference type="PANTHER" id="PTHR33116:SF86">
    <property type="entry name" value="REVERSE TRANSCRIPTASE DOMAIN-CONTAINING PROTEIN"/>
    <property type="match status" value="1"/>
</dbReference>
<reference evidence="2" key="1">
    <citation type="submission" date="2019-08" db="EMBL/GenBank/DDBJ databases">
        <title>Reference gene set and small RNA set construction with multiple tissues from Davidia involucrata Baill.</title>
        <authorList>
            <person name="Yang H."/>
            <person name="Zhou C."/>
            <person name="Li G."/>
            <person name="Wang J."/>
            <person name="Gao P."/>
            <person name="Wang M."/>
            <person name="Wang R."/>
            <person name="Zhao Y."/>
        </authorList>
    </citation>
    <scope>NUCLEOTIDE SEQUENCE</scope>
    <source>
        <tissue evidence="2">Mixed with DoveR01_LX</tissue>
    </source>
</reference>
<evidence type="ECO:0000259" key="1">
    <source>
        <dbReference type="Pfam" id="PF13966"/>
    </source>
</evidence>
<gene>
    <name evidence="2" type="ORF">Din_045382</name>
</gene>
<dbReference type="PANTHER" id="PTHR33116">
    <property type="entry name" value="REVERSE TRANSCRIPTASE ZINC-BINDING DOMAIN-CONTAINING PROTEIN-RELATED-RELATED"/>
    <property type="match status" value="1"/>
</dbReference>
<sequence length="676" mass="76813">MGNWKDEISDVEKVVIQYFRNIFTTTNPQSSPEILEAVSSRVSQDMNKDLMQEFRAEEVRTALFQMHPTKAPGPDEAFSALLLKAEARNRIQGVAVARNAPRISHLFFADDSLLFANATEEQALEISRIISLYGEASGQQINFDKSALSFSSNVPVSRKDEIKNILGVSVCSIHNKYLGLPSTIGRSKMQPFNIIRERVWRKLQGWKERLLSKAGREVLIKAVAQAIPTYMMSCFKLPVTICDAINKMICNFWWGQKGSERKLHWIRWEKLCKNKRESGAGLRDMEAFNLALLAKQAWRLLQVPNSLFLKVYKAKYFPHSSYFEAELGSCPSFTWRSILSACPIIERGSRWRVGSGSSLRVWGSRWLPSPSSFKVSSPRVPGCEDMLVCDLIDFNGMVWKEDLIFSLFLNYEALNICNIPLSSRPVPDRLIWHFTNNGLFSVKSAYPLAVQFLGKDYHSFDGECSSMNTVNSVWKSLWSLGIPNKIKNFLWRAVLNILPTGTRLADRKIPVDPRCCLCGGRAETPLHLFVHCPWTRLVWDNSEVSFPLDNPFIDFRHLFEFICLLLDVHALEICSVMFWLIWCHRNAVRHDSMGKDPRLIQLAAKDYVMEFQNAQVQLKVSVPAQVSVGASSWLPPPEGYLNLTLMAVGFSLSELEELGELFVISKGLLLEVLQSP</sequence>
<evidence type="ECO:0000313" key="2">
    <source>
        <dbReference type="EMBL" id="MPA75941.1"/>
    </source>
</evidence>
<organism evidence="2">
    <name type="scientific">Davidia involucrata</name>
    <name type="common">Dove tree</name>
    <dbReference type="NCBI Taxonomy" id="16924"/>
    <lineage>
        <taxon>Eukaryota</taxon>
        <taxon>Viridiplantae</taxon>
        <taxon>Streptophyta</taxon>
        <taxon>Embryophyta</taxon>
        <taxon>Tracheophyta</taxon>
        <taxon>Spermatophyta</taxon>
        <taxon>Magnoliopsida</taxon>
        <taxon>eudicotyledons</taxon>
        <taxon>Gunneridae</taxon>
        <taxon>Pentapetalae</taxon>
        <taxon>asterids</taxon>
        <taxon>Cornales</taxon>
        <taxon>Nyssaceae</taxon>
        <taxon>Davidia</taxon>
    </lineage>
</organism>
<dbReference type="InterPro" id="IPR026960">
    <property type="entry name" value="RVT-Znf"/>
</dbReference>
<name>A0A5B7C6K9_DAVIN</name>
<dbReference type="Pfam" id="PF13966">
    <property type="entry name" value="zf-RVT"/>
    <property type="match status" value="1"/>
</dbReference>